<organism evidence="2 3">
    <name type="scientific">Anas platyrhynchos</name>
    <name type="common">Mallard</name>
    <name type="synonym">Anas boschas</name>
    <dbReference type="NCBI Taxonomy" id="8839"/>
    <lineage>
        <taxon>Eukaryota</taxon>
        <taxon>Metazoa</taxon>
        <taxon>Chordata</taxon>
        <taxon>Craniata</taxon>
        <taxon>Vertebrata</taxon>
        <taxon>Euteleostomi</taxon>
        <taxon>Archelosauria</taxon>
        <taxon>Archosauria</taxon>
        <taxon>Dinosauria</taxon>
        <taxon>Saurischia</taxon>
        <taxon>Theropoda</taxon>
        <taxon>Coelurosauria</taxon>
        <taxon>Aves</taxon>
        <taxon>Neognathae</taxon>
        <taxon>Galloanserae</taxon>
        <taxon>Anseriformes</taxon>
        <taxon>Anatidae</taxon>
        <taxon>Anatinae</taxon>
        <taxon>Anas</taxon>
    </lineage>
</organism>
<dbReference type="Proteomes" id="UP000296049">
    <property type="component" value="Unassembled WGS sequence"/>
</dbReference>
<evidence type="ECO:0000256" key="1">
    <source>
        <dbReference type="SAM" id="MobiDB-lite"/>
    </source>
</evidence>
<feature type="region of interest" description="Disordered" evidence="1">
    <location>
        <begin position="40"/>
        <end position="68"/>
    </location>
</feature>
<gene>
    <name evidence="2" type="ORF">Anapl_02661</name>
</gene>
<keyword evidence="3" id="KW-1185">Reference proteome</keyword>
<sequence>MKPGVHSAAQPLVTETYSCYDYRAIQFALTPATSFTLGGEPEARSTVLPRAQSPTHGAAGAASSSVPLEELAEKPGTGMLGGVPARMTAKPDAGQGAEHITYRLLLQAGPSQLGRKCDSMGQRSQTGFWLTSPGCGPCNQQLASRCQDDALEPTPCATAEQGSTGTKPPADLCPRRCCMVAVSLNPELRSPLGWHSSRQGAATSKPHFNKCHGHFVYQGHKKFTSRGICREFRACWHAHEGITGDSTQNPDPFTLLSLLQQQGSIAVRKGLCIQVEDRRTPRETFRTTRCLKCNKFIKKEEQRRLCLLQTNYQKMPTIPSRKQKFSAVKHPTYPSNIRIQTMVMNQKIIVLAITFVFLEGFSSRLCSP</sequence>
<proteinExistence type="predicted"/>
<dbReference type="EMBL" id="KB743446">
    <property type="protein sequence ID" value="EOA98704.1"/>
    <property type="molecule type" value="Genomic_DNA"/>
</dbReference>
<evidence type="ECO:0000313" key="3">
    <source>
        <dbReference type="Proteomes" id="UP000296049"/>
    </source>
</evidence>
<name>R0LB62_ANAPL</name>
<evidence type="ECO:0000313" key="2">
    <source>
        <dbReference type="EMBL" id="EOA98704.1"/>
    </source>
</evidence>
<protein>
    <submittedName>
        <fullName evidence="2">Uncharacterized protein</fullName>
    </submittedName>
</protein>
<reference evidence="3" key="1">
    <citation type="journal article" date="2013" name="Nat. Genet.">
        <title>The duck genome and transcriptome provide insight into an avian influenza virus reservoir species.</title>
        <authorList>
            <person name="Huang Y."/>
            <person name="Li Y."/>
            <person name="Burt D.W."/>
            <person name="Chen H."/>
            <person name="Zhang Y."/>
            <person name="Qian W."/>
            <person name="Kim H."/>
            <person name="Gan S."/>
            <person name="Zhao Y."/>
            <person name="Li J."/>
            <person name="Yi K."/>
            <person name="Feng H."/>
            <person name="Zhu P."/>
            <person name="Li B."/>
            <person name="Liu Q."/>
            <person name="Fairley S."/>
            <person name="Magor K.E."/>
            <person name="Du Z."/>
            <person name="Hu X."/>
            <person name="Goodman L."/>
            <person name="Tafer H."/>
            <person name="Vignal A."/>
            <person name="Lee T."/>
            <person name="Kim K.W."/>
            <person name="Sheng Z."/>
            <person name="An Y."/>
            <person name="Searle S."/>
            <person name="Herrero J."/>
            <person name="Groenen M.A."/>
            <person name="Crooijmans R.P."/>
            <person name="Faraut T."/>
            <person name="Cai Q."/>
            <person name="Webster R.G."/>
            <person name="Aldridge J.R."/>
            <person name="Warren W.C."/>
            <person name="Bartschat S."/>
            <person name="Kehr S."/>
            <person name="Marz M."/>
            <person name="Stadler P.F."/>
            <person name="Smith J."/>
            <person name="Kraus R.H."/>
            <person name="Zhao Y."/>
            <person name="Ren L."/>
            <person name="Fei J."/>
            <person name="Morisson M."/>
            <person name="Kaiser P."/>
            <person name="Griffin D.K."/>
            <person name="Rao M."/>
            <person name="Pitel F."/>
            <person name="Wang J."/>
            <person name="Li N."/>
        </authorList>
    </citation>
    <scope>NUCLEOTIDE SEQUENCE [LARGE SCALE GENOMIC DNA]</scope>
</reference>
<dbReference type="AlphaFoldDB" id="R0LB62"/>
<accession>R0LB62</accession>